<evidence type="ECO:0000313" key="4">
    <source>
        <dbReference type="EMBL" id="PWV64450.1"/>
    </source>
</evidence>
<gene>
    <name evidence="4" type="ORF">C7443_10299</name>
</gene>
<feature type="chain" id="PRO_5016260899" evidence="2">
    <location>
        <begin position="29"/>
        <end position="302"/>
    </location>
</feature>
<accession>A0A317MXS7</accession>
<dbReference type="PANTHER" id="PTHR30535:SF34">
    <property type="entry name" value="MOLYBDATE-BINDING PROTEIN MOLA"/>
    <property type="match status" value="1"/>
</dbReference>
<dbReference type="InterPro" id="IPR002491">
    <property type="entry name" value="ABC_transptr_periplasmic_BD"/>
</dbReference>
<dbReference type="RefSeq" id="WP_246004521.1">
    <property type="nucleotide sequence ID" value="NZ_QGTJ01000002.1"/>
</dbReference>
<dbReference type="InterPro" id="IPR054828">
    <property type="entry name" value="Vit_B12_bind_prot"/>
</dbReference>
<dbReference type="PROSITE" id="PS50983">
    <property type="entry name" value="FE_B12_PBP"/>
    <property type="match status" value="1"/>
</dbReference>
<dbReference type="Pfam" id="PF01497">
    <property type="entry name" value="Peripla_BP_2"/>
    <property type="match status" value="1"/>
</dbReference>
<dbReference type="SUPFAM" id="SSF53807">
    <property type="entry name" value="Helical backbone' metal receptor"/>
    <property type="match status" value="1"/>
</dbReference>
<evidence type="ECO:0000259" key="3">
    <source>
        <dbReference type="PROSITE" id="PS50983"/>
    </source>
</evidence>
<name>A0A317MXS7_9GAMM</name>
<dbReference type="InterPro" id="IPR050902">
    <property type="entry name" value="ABC_Transporter_SBP"/>
</dbReference>
<dbReference type="Proteomes" id="UP000246569">
    <property type="component" value="Unassembled WGS sequence"/>
</dbReference>
<evidence type="ECO:0000313" key="5">
    <source>
        <dbReference type="Proteomes" id="UP000246569"/>
    </source>
</evidence>
<dbReference type="PANTHER" id="PTHR30535">
    <property type="entry name" value="VITAMIN B12-BINDING PROTEIN"/>
    <property type="match status" value="1"/>
</dbReference>
<evidence type="ECO:0000256" key="1">
    <source>
        <dbReference type="ARBA" id="ARBA00022729"/>
    </source>
</evidence>
<keyword evidence="1 2" id="KW-0732">Signal</keyword>
<comment type="caution">
    <text evidence="4">The sequence shown here is derived from an EMBL/GenBank/DDBJ whole genome shotgun (WGS) entry which is preliminary data.</text>
</comment>
<feature type="domain" description="Fe/B12 periplasmic-binding" evidence="3">
    <location>
        <begin position="48"/>
        <end position="300"/>
    </location>
</feature>
<keyword evidence="5" id="KW-1185">Reference proteome</keyword>
<feature type="signal peptide" evidence="2">
    <location>
        <begin position="1"/>
        <end position="28"/>
    </location>
</feature>
<dbReference type="AlphaFoldDB" id="A0A317MXS7"/>
<evidence type="ECO:0000256" key="2">
    <source>
        <dbReference type="SAM" id="SignalP"/>
    </source>
</evidence>
<organism evidence="4 5">
    <name type="scientific">Plasticicumulans acidivorans</name>
    <dbReference type="NCBI Taxonomy" id="886464"/>
    <lineage>
        <taxon>Bacteria</taxon>
        <taxon>Pseudomonadati</taxon>
        <taxon>Pseudomonadota</taxon>
        <taxon>Gammaproteobacteria</taxon>
        <taxon>Candidatus Competibacteraceae</taxon>
        <taxon>Plasticicumulans</taxon>
    </lineage>
</organism>
<sequence>MRALAIRHGRRLCALLAAVLGCGALAHADIVVTDDTGRRVQLAQPARRIVATAPHVTELLFAAGAGAQVIAGVSFSNWPPAAAQLPSVGSYTALDLEALLTLKPDLVVAWDSGNPAAQLAQIEALGIAVYRSEPRRLEQIPRDLERLGELAGTEATAQAAAQAFSARLAALRTANAGKSPVTVFYQVWAQPLITLNGEHLVSQVLALCGGVNIFAGLKPLAPTVSEEAVIAADPEAIIASGMAEERPEWLAAWRAWPQLRAVARDNLFVIPPDIIQRHGPRVLDGAQRACEILDTVRARRAG</sequence>
<dbReference type="CDD" id="cd01144">
    <property type="entry name" value="BtuF"/>
    <property type="match status" value="1"/>
</dbReference>
<dbReference type="Gene3D" id="3.40.50.1980">
    <property type="entry name" value="Nitrogenase molybdenum iron protein domain"/>
    <property type="match status" value="2"/>
</dbReference>
<dbReference type="NCBIfam" id="NF038402">
    <property type="entry name" value="TroA_like"/>
    <property type="match status" value="1"/>
</dbReference>
<protein>
    <submittedName>
        <fullName evidence="4">Iron complex transport system substrate-binding protein</fullName>
    </submittedName>
</protein>
<dbReference type="GO" id="GO:0071281">
    <property type="term" value="P:cellular response to iron ion"/>
    <property type="evidence" value="ECO:0007669"/>
    <property type="project" value="TreeGrafter"/>
</dbReference>
<dbReference type="EMBL" id="QGTJ01000002">
    <property type="protein sequence ID" value="PWV64450.1"/>
    <property type="molecule type" value="Genomic_DNA"/>
</dbReference>
<reference evidence="4 5" key="1">
    <citation type="submission" date="2018-05" db="EMBL/GenBank/DDBJ databases">
        <title>Genomic Encyclopedia of Type Strains, Phase IV (KMG-IV): sequencing the most valuable type-strain genomes for metagenomic binning, comparative biology and taxonomic classification.</title>
        <authorList>
            <person name="Goeker M."/>
        </authorList>
    </citation>
    <scope>NUCLEOTIDE SEQUENCE [LARGE SCALE GENOMIC DNA]</scope>
    <source>
        <strain evidence="4 5">DSM 23606</strain>
    </source>
</reference>
<proteinExistence type="predicted"/>
<dbReference type="PROSITE" id="PS51257">
    <property type="entry name" value="PROKAR_LIPOPROTEIN"/>
    <property type="match status" value="1"/>
</dbReference>